<dbReference type="STRING" id="66969.Lwal_2752"/>
<sequence length="209" mass="24132">MGKIVYLLDDRNKTLYDEDSVPKHMKTREPDAATLLRLLENRLNLLGVTNIDWLYCAITIEPIRNPVFYPNKEGITVLYEKSKLNEWLNKKGGIGLDPTALSQKAKLTDYLVPTSEQLLDFVVKSSSIAREFFVDQYHDFKPEETQSVKEPLLPNSDLEKRSSHVERITPKRSRAALLFRSIFCCISPNSEQTKEKEPHAHPRPNYFPQ</sequence>
<proteinExistence type="predicted"/>
<dbReference type="Proteomes" id="UP000054729">
    <property type="component" value="Unassembled WGS sequence"/>
</dbReference>
<dbReference type="OrthoDB" id="5652261at2"/>
<feature type="region of interest" description="Disordered" evidence="1">
    <location>
        <begin position="145"/>
        <end position="166"/>
    </location>
</feature>
<name>A0A0W1A022_9GAMM</name>
<dbReference type="Gene3D" id="3.30.40.10">
    <property type="entry name" value="Zinc/RING finger domain, C3HC4 (zinc finger)"/>
    <property type="match status" value="1"/>
</dbReference>
<comment type="caution">
    <text evidence="2">The sequence shown here is derived from an EMBL/GenBank/DDBJ whole genome shotgun (WGS) entry which is preliminary data.</text>
</comment>
<dbReference type="AlphaFoldDB" id="A0A0W1A022"/>
<dbReference type="PATRIC" id="fig|66969.6.peg.2980"/>
<accession>A0A0W1A022</accession>
<reference evidence="2 3" key="1">
    <citation type="submission" date="2015-11" db="EMBL/GenBank/DDBJ databases">
        <title>Genomic analysis of 38 Legionella species identifies large and diverse effector repertoires.</title>
        <authorList>
            <person name="Burstein D."/>
            <person name="Amaro F."/>
            <person name="Zusman T."/>
            <person name="Lifshitz Z."/>
            <person name="Cohen O."/>
            <person name="Gilbert J.A."/>
            <person name="Pupko T."/>
            <person name="Shuman H.A."/>
            <person name="Segal G."/>
        </authorList>
    </citation>
    <scope>NUCLEOTIDE SEQUENCE [LARGE SCALE GENOMIC DNA]</scope>
    <source>
        <strain evidence="2 3">ATCC 51914</strain>
    </source>
</reference>
<organism evidence="2 3">
    <name type="scientific">Legionella waltersii</name>
    <dbReference type="NCBI Taxonomy" id="66969"/>
    <lineage>
        <taxon>Bacteria</taxon>
        <taxon>Pseudomonadati</taxon>
        <taxon>Pseudomonadota</taxon>
        <taxon>Gammaproteobacteria</taxon>
        <taxon>Legionellales</taxon>
        <taxon>Legionellaceae</taxon>
        <taxon>Legionella</taxon>
    </lineage>
</organism>
<dbReference type="RefSeq" id="WP_058481380.1">
    <property type="nucleotide sequence ID" value="NZ_CAAAIQ010000016.1"/>
</dbReference>
<dbReference type="EMBL" id="LNZB01000060">
    <property type="protein sequence ID" value="KTD74711.1"/>
    <property type="molecule type" value="Genomic_DNA"/>
</dbReference>
<evidence type="ECO:0000313" key="2">
    <source>
        <dbReference type="EMBL" id="KTD74711.1"/>
    </source>
</evidence>
<gene>
    <name evidence="2" type="ORF">Lwal_2752</name>
</gene>
<protein>
    <submittedName>
        <fullName evidence="2">Uncharacterized protein</fullName>
    </submittedName>
</protein>
<feature type="region of interest" description="Disordered" evidence="1">
    <location>
        <begin position="190"/>
        <end position="209"/>
    </location>
</feature>
<evidence type="ECO:0000313" key="3">
    <source>
        <dbReference type="Proteomes" id="UP000054729"/>
    </source>
</evidence>
<evidence type="ECO:0000256" key="1">
    <source>
        <dbReference type="SAM" id="MobiDB-lite"/>
    </source>
</evidence>
<keyword evidence="3" id="KW-1185">Reference proteome</keyword>
<dbReference type="InterPro" id="IPR013083">
    <property type="entry name" value="Znf_RING/FYVE/PHD"/>
</dbReference>
<feature type="compositionally biased region" description="Basic and acidic residues" evidence="1">
    <location>
        <begin position="157"/>
        <end position="166"/>
    </location>
</feature>